<gene>
    <name evidence="1" type="ORF">DCS_06197</name>
</gene>
<keyword evidence="2" id="KW-1185">Reference proteome</keyword>
<name>A0A151GAX0_DRECN</name>
<dbReference type="RefSeq" id="XP_040653592.1">
    <property type="nucleotide sequence ID" value="XM_040803488.1"/>
</dbReference>
<accession>A0A151GAX0</accession>
<dbReference type="SUPFAM" id="SSF54637">
    <property type="entry name" value="Thioesterase/thiol ester dehydrase-isomerase"/>
    <property type="match status" value="1"/>
</dbReference>
<dbReference type="AlphaFoldDB" id="A0A151GAX0"/>
<dbReference type="InterPro" id="IPR029069">
    <property type="entry name" value="HotDog_dom_sf"/>
</dbReference>
<dbReference type="CDD" id="cd00586">
    <property type="entry name" value="4HBT"/>
    <property type="match status" value="1"/>
</dbReference>
<organism evidence="1 2">
    <name type="scientific">Drechmeria coniospora</name>
    <name type="common">Nematophagous fungus</name>
    <name type="synonym">Meria coniospora</name>
    <dbReference type="NCBI Taxonomy" id="98403"/>
    <lineage>
        <taxon>Eukaryota</taxon>
        <taxon>Fungi</taxon>
        <taxon>Dikarya</taxon>
        <taxon>Ascomycota</taxon>
        <taxon>Pezizomycotina</taxon>
        <taxon>Sordariomycetes</taxon>
        <taxon>Hypocreomycetidae</taxon>
        <taxon>Hypocreales</taxon>
        <taxon>Ophiocordycipitaceae</taxon>
        <taxon>Drechmeria</taxon>
    </lineage>
</organism>
<dbReference type="InterPro" id="IPR050563">
    <property type="entry name" value="4-hydroxybenzoyl-CoA_TE"/>
</dbReference>
<reference evidence="1 2" key="1">
    <citation type="journal article" date="2016" name="Sci. Rep.">
        <title>Insights into Adaptations to a Near-Obligate Nematode Endoparasitic Lifestyle from the Finished Genome of Drechmeria coniospora.</title>
        <authorList>
            <person name="Zhang L."/>
            <person name="Zhou Z."/>
            <person name="Guo Q."/>
            <person name="Fokkens L."/>
            <person name="Miskei M."/>
            <person name="Pocsi I."/>
            <person name="Zhang W."/>
            <person name="Chen M."/>
            <person name="Wang L."/>
            <person name="Sun Y."/>
            <person name="Donzelli B.G."/>
            <person name="Gibson D.M."/>
            <person name="Nelson D.R."/>
            <person name="Luo J.G."/>
            <person name="Rep M."/>
            <person name="Liu H."/>
            <person name="Yang S."/>
            <person name="Wang J."/>
            <person name="Krasnoff S.B."/>
            <person name="Xu Y."/>
            <person name="Molnar I."/>
            <person name="Lin M."/>
        </authorList>
    </citation>
    <scope>NUCLEOTIDE SEQUENCE [LARGE SCALE GENOMIC DNA]</scope>
    <source>
        <strain evidence="1 2">ARSEF 6962</strain>
    </source>
</reference>
<evidence type="ECO:0008006" key="3">
    <source>
        <dbReference type="Google" id="ProtNLM"/>
    </source>
</evidence>
<dbReference type="Gene3D" id="3.10.129.10">
    <property type="entry name" value="Hotdog Thioesterase"/>
    <property type="match status" value="1"/>
</dbReference>
<dbReference type="GeneID" id="63718840"/>
<dbReference type="EMBL" id="LAYC01000003">
    <property type="protein sequence ID" value="KYK54240.1"/>
    <property type="molecule type" value="Genomic_DNA"/>
</dbReference>
<proteinExistence type="predicted"/>
<evidence type="ECO:0000313" key="2">
    <source>
        <dbReference type="Proteomes" id="UP000076580"/>
    </source>
</evidence>
<dbReference type="PANTHER" id="PTHR31793:SF39">
    <property type="entry name" value="THIOESTERASE_THIOL ESTER DEHYDRASE-ISOMERASE"/>
    <property type="match status" value="1"/>
</dbReference>
<dbReference type="GO" id="GO:0047617">
    <property type="term" value="F:fatty acyl-CoA hydrolase activity"/>
    <property type="evidence" value="ECO:0007669"/>
    <property type="project" value="TreeGrafter"/>
</dbReference>
<comment type="caution">
    <text evidence="1">The sequence shown here is derived from an EMBL/GenBank/DDBJ whole genome shotgun (WGS) entry which is preliminary data.</text>
</comment>
<dbReference type="InParanoid" id="A0A151GAX0"/>
<sequence length="325" mass="36871">MRAVRNTTRLSLTRAARHWSHTSSRHFGTSAPRFAASLAEAEGATSAALNPRWFSDLTDRIQKCLSLRLCDQDDQRLREQLDYLDKNWLDISAEREGFLSMERWRGLDRVPVQWGDMHGEWPPSPFPQSGTKDSDAGLICASRVNSVARRQDTLPVRASLTTAGHVNNVVYNRYAEGGRVTWIQSFGAESDAAHRQRWTNLMKPKGVGCILKSIKMDYKLPITYPDRITVLHKMSRKLEYGADSIFLEGAVLSESSKRIAARCFEEIAVYDYQAGRRAPLEDFMVDAFRAVYERQERCKAKRDSEVAQLQALVQQIEDRAASVGK</sequence>
<protein>
    <recommendedName>
        <fullName evidence="3">Thioesterase/thiol ester dehydrase-isomerase</fullName>
    </recommendedName>
</protein>
<dbReference type="PANTHER" id="PTHR31793">
    <property type="entry name" value="4-HYDROXYBENZOYL-COA THIOESTERASE FAMILY MEMBER"/>
    <property type="match status" value="1"/>
</dbReference>
<evidence type="ECO:0000313" key="1">
    <source>
        <dbReference type="EMBL" id="KYK54240.1"/>
    </source>
</evidence>
<dbReference type="Proteomes" id="UP000076580">
    <property type="component" value="Chromosome 03"/>
</dbReference>
<dbReference type="Pfam" id="PF13279">
    <property type="entry name" value="4HBT_2"/>
    <property type="match status" value="1"/>
</dbReference>